<sequence length="57" mass="6568">MGFELSVNPWLYSNSQYISCLNFITWVKMILLSEIRVNQQITGCALTSYFTLVPFVS</sequence>
<accession>A0A0E9SUV9</accession>
<reference evidence="1" key="2">
    <citation type="journal article" date="2015" name="Fish Shellfish Immunol.">
        <title>Early steps in the European eel (Anguilla anguilla)-Vibrio vulnificus interaction in the gills: Role of the RtxA13 toxin.</title>
        <authorList>
            <person name="Callol A."/>
            <person name="Pajuelo D."/>
            <person name="Ebbesson L."/>
            <person name="Teles M."/>
            <person name="MacKenzie S."/>
            <person name="Amaro C."/>
        </authorList>
    </citation>
    <scope>NUCLEOTIDE SEQUENCE</scope>
</reference>
<protein>
    <submittedName>
        <fullName evidence="1">Uncharacterized protein</fullName>
    </submittedName>
</protein>
<dbReference type="AlphaFoldDB" id="A0A0E9SUV9"/>
<name>A0A0E9SUV9_ANGAN</name>
<dbReference type="EMBL" id="GBXM01064152">
    <property type="protein sequence ID" value="JAH44425.1"/>
    <property type="molecule type" value="Transcribed_RNA"/>
</dbReference>
<proteinExistence type="predicted"/>
<reference evidence="1" key="1">
    <citation type="submission" date="2014-11" db="EMBL/GenBank/DDBJ databases">
        <authorList>
            <person name="Amaro Gonzalez C."/>
        </authorList>
    </citation>
    <scope>NUCLEOTIDE SEQUENCE</scope>
</reference>
<evidence type="ECO:0000313" key="1">
    <source>
        <dbReference type="EMBL" id="JAH44425.1"/>
    </source>
</evidence>
<organism evidence="1">
    <name type="scientific">Anguilla anguilla</name>
    <name type="common">European freshwater eel</name>
    <name type="synonym">Muraena anguilla</name>
    <dbReference type="NCBI Taxonomy" id="7936"/>
    <lineage>
        <taxon>Eukaryota</taxon>
        <taxon>Metazoa</taxon>
        <taxon>Chordata</taxon>
        <taxon>Craniata</taxon>
        <taxon>Vertebrata</taxon>
        <taxon>Euteleostomi</taxon>
        <taxon>Actinopterygii</taxon>
        <taxon>Neopterygii</taxon>
        <taxon>Teleostei</taxon>
        <taxon>Anguilliformes</taxon>
        <taxon>Anguillidae</taxon>
        <taxon>Anguilla</taxon>
    </lineage>
</organism>